<evidence type="ECO:0000313" key="15">
    <source>
        <dbReference type="Proteomes" id="UP000006310"/>
    </source>
</evidence>
<dbReference type="EC" id="3.2.1.14" evidence="2"/>
<keyword evidence="7 9" id="KW-0326">Glycosidase</keyword>
<dbReference type="KEGG" id="kng:KNAG_0F03090"/>
<dbReference type="GO" id="GO:0006032">
    <property type="term" value="P:chitin catabolic process"/>
    <property type="evidence" value="ECO:0007669"/>
    <property type="project" value="UniProtKB-KW"/>
</dbReference>
<evidence type="ECO:0000256" key="5">
    <source>
        <dbReference type="ARBA" id="ARBA00023024"/>
    </source>
</evidence>
<comment type="catalytic activity">
    <reaction evidence="1">
        <text>Random endo-hydrolysis of N-acetyl-beta-D-glucosaminide (1-&gt;4)-beta-linkages in chitin and chitodextrins.</text>
        <dbReference type="EC" id="3.2.1.14"/>
    </reaction>
</comment>
<evidence type="ECO:0000259" key="13">
    <source>
        <dbReference type="PROSITE" id="PS51910"/>
    </source>
</evidence>
<sequence length="574" mass="61022">MSLVLNIFIVYFVYFLQTVLSFDINDRKNVAVYWGQNSAGTQQSLGNYCQSSDADIFILSFLDNFPSMDLNFADACLDRFPDGDHAGLLHCSQIASDIQTCQSLGKVVLLSMGGANGAYGFASSTQQEIEVFAENLWNTFGEGTGVTDRPFDSASVDGFDFDIENNNSAGYTILINKLRQLFTSGSKQYFISGSPQCPYPDASTGDMLANANVDFAFIQFYNNYCNVEKQFNWDTWLNFASTVSPNADIKLYLGLPGSPTAAGSGYISDMAALAKAIENTAQSKNFGGVSLWDASQAFSNEIDGTSYVHVIKSLLEKTMGSTATTSAATTAERTTSTLAPTIIRSSTMTSAGMPLSETAETTVTGHTHATTARVPITLRPFTTSQEDLSTVGTTTPSTIRRVTTTLTPTISNENKDVATETTTTTSAATTTSSPTTTTQQEVTHGAVTTLLPSTTIATQTPVTTFTNPAPAVTTAATATTAATTVTTPTDTPTSSAHEFARQLNALYAQGQFDGSATTCTDGAISCSVDGSIALCNFGAWVTMECAAGTTCFAFDEGDEVFTQCNFIDLKSTFL</sequence>
<protein>
    <recommendedName>
        <fullName evidence="2">chitinase</fullName>
        <ecNumber evidence="2">3.2.1.14</ecNumber>
    </recommendedName>
</protein>
<dbReference type="GO" id="GO:0005576">
    <property type="term" value="C:extracellular region"/>
    <property type="evidence" value="ECO:0007669"/>
    <property type="project" value="TreeGrafter"/>
</dbReference>
<dbReference type="InterPro" id="IPR001223">
    <property type="entry name" value="Glyco_hydro18_cat"/>
</dbReference>
<dbReference type="GeneID" id="34526686"/>
<dbReference type="Gene3D" id="3.20.20.80">
    <property type="entry name" value="Glycosidases"/>
    <property type="match status" value="1"/>
</dbReference>
<feature type="domain" description="GH18" evidence="13">
    <location>
        <begin position="28"/>
        <end position="318"/>
    </location>
</feature>
<dbReference type="GO" id="GO:0008061">
    <property type="term" value="F:chitin binding"/>
    <property type="evidence" value="ECO:0007669"/>
    <property type="project" value="UniProtKB-KW"/>
</dbReference>
<dbReference type="PANTHER" id="PTHR45708">
    <property type="entry name" value="ENDOCHITINASE"/>
    <property type="match status" value="1"/>
</dbReference>
<dbReference type="GO" id="GO:0008843">
    <property type="term" value="F:endochitinase activity"/>
    <property type="evidence" value="ECO:0007669"/>
    <property type="project" value="UniProtKB-EC"/>
</dbReference>
<feature type="region of interest" description="Disordered" evidence="11">
    <location>
        <begin position="409"/>
        <end position="441"/>
    </location>
</feature>
<accession>J7S8M3</accession>
<keyword evidence="12" id="KW-0732">Signal</keyword>
<evidence type="ECO:0000256" key="9">
    <source>
        <dbReference type="RuleBase" id="RU000489"/>
    </source>
</evidence>
<feature type="compositionally biased region" description="Low complexity" evidence="11">
    <location>
        <begin position="419"/>
        <end position="438"/>
    </location>
</feature>
<dbReference type="Pfam" id="PF00704">
    <property type="entry name" value="Glyco_hydro_18"/>
    <property type="match status" value="1"/>
</dbReference>
<evidence type="ECO:0000256" key="8">
    <source>
        <dbReference type="ARBA" id="ARBA00023326"/>
    </source>
</evidence>
<reference evidence="14 15" key="1">
    <citation type="journal article" date="2011" name="Proc. Natl. Acad. Sci. U.S.A.">
        <title>Evolutionary erosion of yeast sex chromosomes by mating-type switching accidents.</title>
        <authorList>
            <person name="Gordon J.L."/>
            <person name="Armisen D."/>
            <person name="Proux-Wera E."/>
            <person name="Oheigeartaigh S.S."/>
            <person name="Byrne K.P."/>
            <person name="Wolfe K.H."/>
        </authorList>
    </citation>
    <scope>NUCLEOTIDE SEQUENCE [LARGE SCALE GENOMIC DNA]</scope>
    <source>
        <strain evidence="15">ATCC MYA-139 / BCRC 22969 / CBS 8797 / CCRC 22969 / KCTC 17520 / NBRC 10181 / NCYC 3082</strain>
    </source>
</reference>
<keyword evidence="8" id="KW-0624">Polysaccharide degradation</keyword>
<evidence type="ECO:0000313" key="14">
    <source>
        <dbReference type="EMBL" id="CCK70971.1"/>
    </source>
</evidence>
<dbReference type="InterPro" id="IPR050542">
    <property type="entry name" value="Glycosyl_Hydrlase18_Chitinase"/>
</dbReference>
<keyword evidence="6" id="KW-0119">Carbohydrate metabolism</keyword>
<evidence type="ECO:0000256" key="12">
    <source>
        <dbReference type="SAM" id="SignalP"/>
    </source>
</evidence>
<evidence type="ECO:0000256" key="6">
    <source>
        <dbReference type="ARBA" id="ARBA00023277"/>
    </source>
</evidence>
<dbReference type="PANTHER" id="PTHR45708:SF49">
    <property type="entry name" value="ENDOCHITINASE"/>
    <property type="match status" value="1"/>
</dbReference>
<evidence type="ECO:0000256" key="11">
    <source>
        <dbReference type="SAM" id="MobiDB-lite"/>
    </source>
</evidence>
<evidence type="ECO:0000256" key="2">
    <source>
        <dbReference type="ARBA" id="ARBA00012729"/>
    </source>
</evidence>
<reference evidence="15" key="2">
    <citation type="submission" date="2012-08" db="EMBL/GenBank/DDBJ databases">
        <title>Genome sequence of Kazachstania naganishii.</title>
        <authorList>
            <person name="Gordon J.L."/>
            <person name="Armisen D."/>
            <person name="Proux-Wera E."/>
            <person name="OhEigeartaigh S.S."/>
            <person name="Byrne K.P."/>
            <person name="Wolfe K.H."/>
        </authorList>
    </citation>
    <scope>NUCLEOTIDE SEQUENCE [LARGE SCALE GENOMIC DNA]</scope>
    <source>
        <strain evidence="15">ATCC MYA-139 / BCRC 22969 / CBS 8797 / CCRC 22969 / KCTC 17520 / NBRC 10181 / NCYC 3082</strain>
    </source>
</reference>
<dbReference type="InterPro" id="IPR045321">
    <property type="entry name" value="Cts1-like"/>
</dbReference>
<feature type="chain" id="PRO_5003796634" description="chitinase" evidence="12">
    <location>
        <begin position="22"/>
        <end position="574"/>
    </location>
</feature>
<feature type="signal peptide" evidence="12">
    <location>
        <begin position="1"/>
        <end position="21"/>
    </location>
</feature>
<dbReference type="InterPro" id="IPR001579">
    <property type="entry name" value="Glyco_hydro_18_chit_AS"/>
</dbReference>
<proteinExistence type="inferred from homology"/>
<dbReference type="OrthoDB" id="6020543at2759"/>
<gene>
    <name evidence="14" type="primary">KNAG0F03090</name>
    <name evidence="14" type="ordered locus">KNAG_0F03090</name>
</gene>
<dbReference type="EMBL" id="HE978319">
    <property type="protein sequence ID" value="CCK70971.1"/>
    <property type="molecule type" value="Genomic_DNA"/>
</dbReference>
<dbReference type="PROSITE" id="PS01095">
    <property type="entry name" value="GH18_1"/>
    <property type="match status" value="1"/>
</dbReference>
<keyword evidence="5" id="KW-0146">Chitin degradation</keyword>
<keyword evidence="3" id="KW-0147">Chitin-binding</keyword>
<dbReference type="Proteomes" id="UP000006310">
    <property type="component" value="Chromosome 6"/>
</dbReference>
<keyword evidence="15" id="KW-1185">Reference proteome</keyword>
<dbReference type="HOGENOM" id="CLU_007818_7_0_1"/>
<dbReference type="SUPFAM" id="SSF51445">
    <property type="entry name" value="(Trans)glycosidases"/>
    <property type="match status" value="1"/>
</dbReference>
<dbReference type="CDD" id="cd02877">
    <property type="entry name" value="GH18_hevamine_XipI_class_III"/>
    <property type="match status" value="1"/>
</dbReference>
<organism evidence="14 15">
    <name type="scientific">Huiozyma naganishii (strain ATCC MYA-139 / BCRC 22969 / CBS 8797 / KCTC 17520 / NBRC 10181 / NCYC 3082 / Yp74L-3)</name>
    <name type="common">Yeast</name>
    <name type="synonym">Kazachstania naganishii</name>
    <dbReference type="NCBI Taxonomy" id="1071383"/>
    <lineage>
        <taxon>Eukaryota</taxon>
        <taxon>Fungi</taxon>
        <taxon>Dikarya</taxon>
        <taxon>Ascomycota</taxon>
        <taxon>Saccharomycotina</taxon>
        <taxon>Saccharomycetes</taxon>
        <taxon>Saccharomycetales</taxon>
        <taxon>Saccharomycetaceae</taxon>
        <taxon>Huiozyma</taxon>
    </lineage>
</organism>
<dbReference type="GO" id="GO:0000272">
    <property type="term" value="P:polysaccharide catabolic process"/>
    <property type="evidence" value="ECO:0007669"/>
    <property type="project" value="UniProtKB-KW"/>
</dbReference>
<dbReference type="eggNOG" id="KOG4701">
    <property type="taxonomic scope" value="Eukaryota"/>
</dbReference>
<name>J7S8M3_HUIN7</name>
<evidence type="ECO:0000256" key="1">
    <source>
        <dbReference type="ARBA" id="ARBA00000822"/>
    </source>
</evidence>
<evidence type="ECO:0000256" key="10">
    <source>
        <dbReference type="RuleBase" id="RU004453"/>
    </source>
</evidence>
<keyword evidence="4 9" id="KW-0378">Hydrolase</keyword>
<comment type="similarity">
    <text evidence="10">Belongs to the glycosyl hydrolase 18 family.</text>
</comment>
<evidence type="ECO:0000256" key="7">
    <source>
        <dbReference type="ARBA" id="ARBA00023295"/>
    </source>
</evidence>
<dbReference type="STRING" id="1071383.J7S8M3"/>
<evidence type="ECO:0000256" key="3">
    <source>
        <dbReference type="ARBA" id="ARBA00022669"/>
    </source>
</evidence>
<dbReference type="PROSITE" id="PS51910">
    <property type="entry name" value="GH18_2"/>
    <property type="match status" value="1"/>
</dbReference>
<dbReference type="AlphaFoldDB" id="J7S8M3"/>
<dbReference type="InterPro" id="IPR017853">
    <property type="entry name" value="GH"/>
</dbReference>
<evidence type="ECO:0000256" key="4">
    <source>
        <dbReference type="ARBA" id="ARBA00022801"/>
    </source>
</evidence>
<dbReference type="RefSeq" id="XP_022465217.1">
    <property type="nucleotide sequence ID" value="XM_022608753.1"/>
</dbReference>